<dbReference type="EMBL" id="JADNYJ010000033">
    <property type="protein sequence ID" value="KAF8902941.1"/>
    <property type="molecule type" value="Genomic_DNA"/>
</dbReference>
<accession>A0A9P5NRY7</accession>
<gene>
    <name evidence="9" type="ORF">CPB84DRAFT_1775279</name>
</gene>
<keyword evidence="10" id="KW-1185">Reference proteome</keyword>
<evidence type="ECO:0000256" key="6">
    <source>
        <dbReference type="ARBA" id="ARBA00024915"/>
    </source>
</evidence>
<evidence type="ECO:0000256" key="1">
    <source>
        <dbReference type="ARBA" id="ARBA00004173"/>
    </source>
</evidence>
<dbReference type="Gene3D" id="3.40.50.150">
    <property type="entry name" value="Vaccinia Virus protein VP39"/>
    <property type="match status" value="1"/>
</dbReference>
<comment type="subcellular location">
    <subcellularLocation>
        <location evidence="1">Mitochondrion</location>
    </subcellularLocation>
</comment>
<dbReference type="Proteomes" id="UP000724874">
    <property type="component" value="Unassembled WGS sequence"/>
</dbReference>
<dbReference type="GO" id="GO:0000179">
    <property type="term" value="F:rRNA (adenine-N6,N6-)-dimethyltransferase activity"/>
    <property type="evidence" value="ECO:0007669"/>
    <property type="project" value="TreeGrafter"/>
</dbReference>
<dbReference type="OrthoDB" id="16079at2759"/>
<protein>
    <recommendedName>
        <fullName evidence="7">rRNA adenine N(6)-methyltransferase</fullName>
        <ecNumber evidence="7">2.1.1.-</ecNumber>
    </recommendedName>
</protein>
<dbReference type="EC" id="2.1.1.-" evidence="7"/>
<organism evidence="9 10">
    <name type="scientific">Gymnopilus junonius</name>
    <name type="common">Spectacular rustgill mushroom</name>
    <name type="synonym">Gymnopilus spectabilis subsp. junonius</name>
    <dbReference type="NCBI Taxonomy" id="109634"/>
    <lineage>
        <taxon>Eukaryota</taxon>
        <taxon>Fungi</taxon>
        <taxon>Dikarya</taxon>
        <taxon>Basidiomycota</taxon>
        <taxon>Agaricomycotina</taxon>
        <taxon>Agaricomycetes</taxon>
        <taxon>Agaricomycetidae</taxon>
        <taxon>Agaricales</taxon>
        <taxon>Agaricineae</taxon>
        <taxon>Hymenogastraceae</taxon>
        <taxon>Gymnopilus</taxon>
    </lineage>
</organism>
<comment type="caution">
    <text evidence="9">The sequence shown here is derived from an EMBL/GenBank/DDBJ whole genome shotgun (WGS) entry which is preliminary data.</text>
</comment>
<keyword evidence="5" id="KW-0694">RNA-binding</keyword>
<dbReference type="SUPFAM" id="SSF53335">
    <property type="entry name" value="S-adenosyl-L-methionine-dependent methyltransferases"/>
    <property type="match status" value="1"/>
</dbReference>
<evidence type="ECO:0000256" key="2">
    <source>
        <dbReference type="ARBA" id="ARBA00022603"/>
    </source>
</evidence>
<keyword evidence="2 7" id="KW-0489">Methyltransferase</keyword>
<evidence type="ECO:0000313" key="9">
    <source>
        <dbReference type="EMBL" id="KAF8902941.1"/>
    </source>
</evidence>
<dbReference type="InterPro" id="IPR029063">
    <property type="entry name" value="SAM-dependent_MTases_sf"/>
</dbReference>
<keyword evidence="7" id="KW-0698">rRNA processing</keyword>
<dbReference type="GO" id="GO:0005759">
    <property type="term" value="C:mitochondrial matrix"/>
    <property type="evidence" value="ECO:0007669"/>
    <property type="project" value="TreeGrafter"/>
</dbReference>
<keyword evidence="4 7" id="KW-0949">S-adenosyl-L-methionine</keyword>
<comment type="similarity">
    <text evidence="7">Belongs to the class I-like SAM-binding methyltransferase superfamily. rRNA adenine N(6)-methyltransferase family.</text>
</comment>
<reference evidence="9" key="1">
    <citation type="submission" date="2020-11" db="EMBL/GenBank/DDBJ databases">
        <authorList>
            <consortium name="DOE Joint Genome Institute"/>
            <person name="Ahrendt S."/>
            <person name="Riley R."/>
            <person name="Andreopoulos W."/>
            <person name="LaButti K."/>
            <person name="Pangilinan J."/>
            <person name="Ruiz-duenas F.J."/>
            <person name="Barrasa J.M."/>
            <person name="Sanchez-Garcia M."/>
            <person name="Camarero S."/>
            <person name="Miyauchi S."/>
            <person name="Serrano A."/>
            <person name="Linde D."/>
            <person name="Babiker R."/>
            <person name="Drula E."/>
            <person name="Ayuso-Fernandez I."/>
            <person name="Pacheco R."/>
            <person name="Padilla G."/>
            <person name="Ferreira P."/>
            <person name="Barriuso J."/>
            <person name="Kellner H."/>
            <person name="Castanera R."/>
            <person name="Alfaro M."/>
            <person name="Ramirez L."/>
            <person name="Pisabarro A.G."/>
            <person name="Kuo A."/>
            <person name="Tritt A."/>
            <person name="Lipzen A."/>
            <person name="He G."/>
            <person name="Yan M."/>
            <person name="Ng V."/>
            <person name="Cullen D."/>
            <person name="Martin F."/>
            <person name="Rosso M.-N."/>
            <person name="Henrissat B."/>
            <person name="Hibbett D."/>
            <person name="Martinez A.T."/>
            <person name="Grigoriev I.V."/>
        </authorList>
    </citation>
    <scope>NUCLEOTIDE SEQUENCE</scope>
    <source>
        <strain evidence="9">AH 44721</strain>
    </source>
</reference>
<dbReference type="PANTHER" id="PTHR11727">
    <property type="entry name" value="DIMETHYLADENOSINE TRANSFERASE"/>
    <property type="match status" value="1"/>
</dbReference>
<evidence type="ECO:0000256" key="8">
    <source>
        <dbReference type="SAM" id="MobiDB-lite"/>
    </source>
</evidence>
<dbReference type="PANTHER" id="PTHR11727:SF17">
    <property type="entry name" value="DIMETHYLADENOSINE TRANSFERASE 1, MITOCHONDRIAL"/>
    <property type="match status" value="1"/>
</dbReference>
<dbReference type="Gene3D" id="1.10.8.100">
    <property type="entry name" value="Ribosomal RNA adenine dimethylase-like, domain 2"/>
    <property type="match status" value="1"/>
</dbReference>
<dbReference type="Pfam" id="PF00398">
    <property type="entry name" value="RrnaAD"/>
    <property type="match status" value="1"/>
</dbReference>
<dbReference type="InterPro" id="IPR001737">
    <property type="entry name" value="KsgA/Erm"/>
</dbReference>
<dbReference type="AlphaFoldDB" id="A0A9P5NRY7"/>
<evidence type="ECO:0000256" key="5">
    <source>
        <dbReference type="ARBA" id="ARBA00022884"/>
    </source>
</evidence>
<proteinExistence type="inferred from homology"/>
<dbReference type="GO" id="GO:0006391">
    <property type="term" value="P:transcription initiation at mitochondrial promoter"/>
    <property type="evidence" value="ECO:0007669"/>
    <property type="project" value="TreeGrafter"/>
</dbReference>
<dbReference type="GO" id="GO:0003723">
    <property type="term" value="F:RNA binding"/>
    <property type="evidence" value="ECO:0007669"/>
    <property type="project" value="UniProtKB-KW"/>
</dbReference>
<keyword evidence="3 7" id="KW-0808">Transferase</keyword>
<comment type="function">
    <text evidence="6">Mitochondrial transcription factor that confers selective promoter recognition on the core subunit of the yeast mitochondrial RNA polymerase. Interacts with DNA in a non-specific manner.</text>
</comment>
<sequence>MASAQFCAALRQSRRCARLELHSSLLSSQLSPQCRFTSTTAVPNTEPPAQSSESTVQEKEKTKITRRLTKPKRMTYGRVIEGMESGPLSKQSKVQLPHMDTWRKVFHMTKDVGKRVSLRNPDTAKMLAESFVPEGSRDKVVIEASPGPGQLTRALLDLPKERIKKLIVLEPVSQYLEYLKPLENIDERVKVLPLPGHSWSSYTKLLEMGLLSDVEKTDWSQVHPHLTFIMTMAPFVDGEQLAAQLLRTVPERQWLQQYGRVPMHFILTGRMWERMKAPPSSMPRCKVSVMAQAAAEMYEAIPYDFLQPYSDHFHPDRHNTYELKYGDLDLRRLGIPLTSASFIPLEHPKIETGDLDIWDYCVRKLFVQKATPLEKCITALGPGATNLLPKLDDPDKPEDKVDLKKTPRGLDMEEWSRVVRVFKSWPFRPEDLGIGTLFNPHQHNR</sequence>
<dbReference type="InterPro" id="IPR023165">
    <property type="entry name" value="rRNA_Ade_diMease-like_C"/>
</dbReference>
<evidence type="ECO:0000256" key="7">
    <source>
        <dbReference type="RuleBase" id="RU362106"/>
    </source>
</evidence>
<evidence type="ECO:0000256" key="3">
    <source>
        <dbReference type="ARBA" id="ARBA00022679"/>
    </source>
</evidence>
<dbReference type="GO" id="GO:0034246">
    <property type="term" value="F:mitochondrial transcription factor activity"/>
    <property type="evidence" value="ECO:0007669"/>
    <property type="project" value="TreeGrafter"/>
</dbReference>
<evidence type="ECO:0000256" key="4">
    <source>
        <dbReference type="ARBA" id="ARBA00022691"/>
    </source>
</evidence>
<name>A0A9P5NRY7_GYMJU</name>
<evidence type="ECO:0000313" key="10">
    <source>
        <dbReference type="Proteomes" id="UP000724874"/>
    </source>
</evidence>
<feature type="region of interest" description="Disordered" evidence="8">
    <location>
        <begin position="37"/>
        <end position="65"/>
    </location>
</feature>
<feature type="compositionally biased region" description="Polar residues" evidence="8">
    <location>
        <begin position="37"/>
        <end position="55"/>
    </location>
</feature>